<name>F8N6U5_9BACT</name>
<dbReference type="PANTHER" id="PTHR30472:SF41">
    <property type="entry name" value="TRANSPORT SYSTEM PERMEASE PROTEIN"/>
    <property type="match status" value="1"/>
</dbReference>
<comment type="subcellular location">
    <subcellularLocation>
        <location evidence="1">Cell membrane</location>
        <topology evidence="1">Multi-pass membrane protein</topology>
    </subcellularLocation>
</comment>
<feature type="transmembrane region" description="Helical" evidence="8">
    <location>
        <begin position="53"/>
        <end position="73"/>
    </location>
</feature>
<feature type="transmembrane region" description="Helical" evidence="8">
    <location>
        <begin position="142"/>
        <end position="164"/>
    </location>
</feature>
<comment type="similarity">
    <text evidence="2">Belongs to the binding-protein-dependent transport system permease family. FecCD subfamily.</text>
</comment>
<evidence type="ECO:0000256" key="7">
    <source>
        <dbReference type="ARBA" id="ARBA00023136"/>
    </source>
</evidence>
<dbReference type="GO" id="GO:0033214">
    <property type="term" value="P:siderophore-iron import into cell"/>
    <property type="evidence" value="ECO:0007669"/>
    <property type="project" value="TreeGrafter"/>
</dbReference>
<dbReference type="InterPro" id="IPR000522">
    <property type="entry name" value="ABC_transptr_permease_BtuC"/>
</dbReference>
<evidence type="ECO:0000313" key="9">
    <source>
        <dbReference type="EMBL" id="EGN57330.1"/>
    </source>
</evidence>
<proteinExistence type="inferred from homology"/>
<dbReference type="AlphaFoldDB" id="F8N6U5"/>
<sequence length="326" mass="33950">MIKRLVLIFVCLLLFLASLFHGSVEISVAEVFRALVGHGTGTDSYIIVYSRLPQALTALLAGSALAVSGLLLQTAFRNPLAAPDIFGVTGGASLAVALLTLAPGAVFGGILGYLSSVVAAFVGALSVTALIWSFSRKVRSSVLLIIIGMMVGYLCSSLITLLNASATEEGIRNFVVWGMGSFSSVSLSELPLFALLTTGALCATLLLVKPLNALLLGPQYAESLGINVRRVRNELLMLTGLLTAVVTAFCGPVAFIALAVPHMARLYSGSGDHRVLLPVTLVMGSAVALLCNFVSTLPSGGTVLPLNAVTPLIGVPVIVYVLVRRK</sequence>
<gene>
    <name evidence="9" type="ORF">Premu_1927</name>
</gene>
<feature type="transmembrane region" description="Helical" evidence="8">
    <location>
        <begin position="85"/>
        <end position="107"/>
    </location>
</feature>
<keyword evidence="3" id="KW-0813">Transport</keyword>
<keyword evidence="4" id="KW-1003">Cell membrane</keyword>
<dbReference type="eggNOG" id="COG0609">
    <property type="taxonomic scope" value="Bacteria"/>
</dbReference>
<dbReference type="RefSeq" id="WP_007574794.1">
    <property type="nucleotide sequence ID" value="NZ_BPTS01000002.1"/>
</dbReference>
<dbReference type="Proteomes" id="UP000002772">
    <property type="component" value="Unassembled WGS sequence"/>
</dbReference>
<evidence type="ECO:0000256" key="3">
    <source>
        <dbReference type="ARBA" id="ARBA00022448"/>
    </source>
</evidence>
<dbReference type="CDD" id="cd06550">
    <property type="entry name" value="TM_ABC_iron-siderophores_like"/>
    <property type="match status" value="1"/>
</dbReference>
<dbReference type="STRING" id="688246.Premu_1927"/>
<evidence type="ECO:0000256" key="2">
    <source>
        <dbReference type="ARBA" id="ARBA00007935"/>
    </source>
</evidence>
<evidence type="ECO:0000256" key="8">
    <source>
        <dbReference type="SAM" id="Phobius"/>
    </source>
</evidence>
<dbReference type="InterPro" id="IPR037294">
    <property type="entry name" value="ABC_BtuC-like"/>
</dbReference>
<reference evidence="10" key="1">
    <citation type="journal article" date="2011" name="Stand. Genomic Sci.">
        <title>Non-contiguous finished genome sequence of the opportunistic oral pathogen Prevotella multisaccharivorax type strain (PPPA20).</title>
        <authorList>
            <person name="Pati A."/>
            <person name="Gronow S."/>
            <person name="Lu M."/>
            <person name="Lapidus A."/>
            <person name="Nolan M."/>
            <person name="Lucas S."/>
            <person name="Hammon N."/>
            <person name="Deshpande S."/>
            <person name="Cheng J.F."/>
            <person name="Tapia R."/>
            <person name="Han C."/>
            <person name="Goodwin L."/>
            <person name="Pitluck S."/>
            <person name="Liolios K."/>
            <person name="Pagani I."/>
            <person name="Mavromatis K."/>
            <person name="Mikhailova N."/>
            <person name="Huntemann M."/>
            <person name="Chen A."/>
            <person name="Palaniappan K."/>
            <person name="Land M."/>
            <person name="Hauser L."/>
            <person name="Detter J.C."/>
            <person name="Brambilla E.M."/>
            <person name="Rohde M."/>
            <person name="Goker M."/>
            <person name="Woyke T."/>
            <person name="Bristow J."/>
            <person name="Eisen J.A."/>
            <person name="Markowitz V."/>
            <person name="Hugenholtz P."/>
            <person name="Kyrpides N.C."/>
            <person name="Klenk H.P."/>
            <person name="Ivanova N."/>
        </authorList>
    </citation>
    <scope>NUCLEOTIDE SEQUENCE [LARGE SCALE GENOMIC DNA]</scope>
    <source>
        <strain evidence="10">DSM 17128</strain>
    </source>
</reference>
<protein>
    <submittedName>
        <fullName evidence="9">Transport system permease protein</fullName>
    </submittedName>
</protein>
<feature type="transmembrane region" description="Helical" evidence="8">
    <location>
        <begin position="303"/>
        <end position="323"/>
    </location>
</feature>
<evidence type="ECO:0000256" key="1">
    <source>
        <dbReference type="ARBA" id="ARBA00004651"/>
    </source>
</evidence>
<dbReference type="PANTHER" id="PTHR30472">
    <property type="entry name" value="FERRIC ENTEROBACTIN TRANSPORT SYSTEM PERMEASE PROTEIN"/>
    <property type="match status" value="1"/>
</dbReference>
<dbReference type="HOGENOM" id="CLU_013016_0_0_10"/>
<feature type="transmembrane region" description="Helical" evidence="8">
    <location>
        <begin position="275"/>
        <end position="297"/>
    </location>
</feature>
<feature type="transmembrane region" description="Helical" evidence="8">
    <location>
        <begin position="192"/>
        <end position="215"/>
    </location>
</feature>
<dbReference type="SUPFAM" id="SSF81345">
    <property type="entry name" value="ABC transporter involved in vitamin B12 uptake, BtuC"/>
    <property type="match status" value="1"/>
</dbReference>
<evidence type="ECO:0000256" key="4">
    <source>
        <dbReference type="ARBA" id="ARBA00022475"/>
    </source>
</evidence>
<feature type="transmembrane region" description="Helical" evidence="8">
    <location>
        <begin position="235"/>
        <end position="263"/>
    </location>
</feature>
<keyword evidence="5 8" id="KW-0812">Transmembrane</keyword>
<accession>F8N6U5</accession>
<dbReference type="GO" id="GO:0022857">
    <property type="term" value="F:transmembrane transporter activity"/>
    <property type="evidence" value="ECO:0007669"/>
    <property type="project" value="InterPro"/>
</dbReference>
<keyword evidence="10" id="KW-1185">Reference proteome</keyword>
<evidence type="ECO:0000256" key="5">
    <source>
        <dbReference type="ARBA" id="ARBA00022692"/>
    </source>
</evidence>
<feature type="transmembrane region" description="Helical" evidence="8">
    <location>
        <begin position="113"/>
        <end position="135"/>
    </location>
</feature>
<dbReference type="Pfam" id="PF01032">
    <property type="entry name" value="FecCD"/>
    <property type="match status" value="1"/>
</dbReference>
<evidence type="ECO:0000256" key="6">
    <source>
        <dbReference type="ARBA" id="ARBA00022989"/>
    </source>
</evidence>
<keyword evidence="7 8" id="KW-0472">Membrane</keyword>
<dbReference type="Gene3D" id="1.10.3470.10">
    <property type="entry name" value="ABC transporter involved in vitamin B12 uptake, BtuC"/>
    <property type="match status" value="1"/>
</dbReference>
<keyword evidence="6 8" id="KW-1133">Transmembrane helix</keyword>
<evidence type="ECO:0000313" key="10">
    <source>
        <dbReference type="Proteomes" id="UP000002772"/>
    </source>
</evidence>
<organism evidence="9 10">
    <name type="scientific">Hallella multisaccharivorax DSM 17128</name>
    <dbReference type="NCBI Taxonomy" id="688246"/>
    <lineage>
        <taxon>Bacteria</taxon>
        <taxon>Pseudomonadati</taxon>
        <taxon>Bacteroidota</taxon>
        <taxon>Bacteroidia</taxon>
        <taxon>Bacteroidales</taxon>
        <taxon>Prevotellaceae</taxon>
        <taxon>Hallella</taxon>
    </lineage>
</organism>
<dbReference type="GO" id="GO:0005886">
    <property type="term" value="C:plasma membrane"/>
    <property type="evidence" value="ECO:0007669"/>
    <property type="project" value="UniProtKB-SubCell"/>
</dbReference>
<dbReference type="EMBL" id="GL945017">
    <property type="protein sequence ID" value="EGN57330.1"/>
    <property type="molecule type" value="Genomic_DNA"/>
</dbReference>